<dbReference type="PANTHER" id="PTHR46797">
    <property type="entry name" value="HTH-TYPE TRANSCRIPTIONAL REGULATOR"/>
    <property type="match status" value="1"/>
</dbReference>
<proteinExistence type="predicted"/>
<dbReference type="CDD" id="cd02209">
    <property type="entry name" value="cupin_XRE_C"/>
    <property type="match status" value="1"/>
</dbReference>
<dbReference type="KEGG" id="bsol:FSW04_15055"/>
<dbReference type="PROSITE" id="PS50943">
    <property type="entry name" value="HTH_CROC1"/>
    <property type="match status" value="1"/>
</dbReference>
<dbReference type="OrthoDB" id="9810578at2"/>
<dbReference type="SUPFAM" id="SSF51182">
    <property type="entry name" value="RmlC-like cupins"/>
    <property type="match status" value="1"/>
</dbReference>
<accession>A0A5B8U6Y7</accession>
<dbReference type="Proteomes" id="UP000321805">
    <property type="component" value="Chromosome"/>
</dbReference>
<dbReference type="InterPro" id="IPR001387">
    <property type="entry name" value="Cro/C1-type_HTH"/>
</dbReference>
<organism evidence="3 4">
    <name type="scientific">Baekduia soli</name>
    <dbReference type="NCBI Taxonomy" id="496014"/>
    <lineage>
        <taxon>Bacteria</taxon>
        <taxon>Bacillati</taxon>
        <taxon>Actinomycetota</taxon>
        <taxon>Thermoleophilia</taxon>
        <taxon>Solirubrobacterales</taxon>
        <taxon>Baekduiaceae</taxon>
        <taxon>Baekduia</taxon>
    </lineage>
</organism>
<protein>
    <submittedName>
        <fullName evidence="3">Cupin domain-containing protein</fullName>
    </submittedName>
</protein>
<dbReference type="Pfam" id="PF01381">
    <property type="entry name" value="HTH_3"/>
    <property type="match status" value="1"/>
</dbReference>
<dbReference type="InterPro" id="IPR014710">
    <property type="entry name" value="RmlC-like_jellyroll"/>
</dbReference>
<dbReference type="AlphaFoldDB" id="A0A5B8U6Y7"/>
<evidence type="ECO:0000256" key="1">
    <source>
        <dbReference type="ARBA" id="ARBA00023125"/>
    </source>
</evidence>
<evidence type="ECO:0000313" key="4">
    <source>
        <dbReference type="Proteomes" id="UP000321805"/>
    </source>
</evidence>
<dbReference type="RefSeq" id="WP_146920657.1">
    <property type="nucleotide sequence ID" value="NZ_CP042430.1"/>
</dbReference>
<dbReference type="Gene3D" id="1.10.260.40">
    <property type="entry name" value="lambda repressor-like DNA-binding domains"/>
    <property type="match status" value="1"/>
</dbReference>
<dbReference type="InterPro" id="IPR011051">
    <property type="entry name" value="RmlC_Cupin_sf"/>
</dbReference>
<dbReference type="PANTHER" id="PTHR46797:SF1">
    <property type="entry name" value="METHYLPHOSPHONATE SYNTHASE"/>
    <property type="match status" value="1"/>
</dbReference>
<dbReference type="SMART" id="SM00530">
    <property type="entry name" value="HTH_XRE"/>
    <property type="match status" value="1"/>
</dbReference>
<dbReference type="InterPro" id="IPR013096">
    <property type="entry name" value="Cupin_2"/>
</dbReference>
<keyword evidence="4" id="KW-1185">Reference proteome</keyword>
<dbReference type="GO" id="GO:0003700">
    <property type="term" value="F:DNA-binding transcription factor activity"/>
    <property type="evidence" value="ECO:0007669"/>
    <property type="project" value="TreeGrafter"/>
</dbReference>
<dbReference type="CDD" id="cd00093">
    <property type="entry name" value="HTH_XRE"/>
    <property type="match status" value="1"/>
</dbReference>
<reference evidence="3 4" key="1">
    <citation type="journal article" date="2018" name="J. Microbiol.">
        <title>Baekduia soli gen. nov., sp. nov., a novel bacterium isolated from the soil of Baekdu Mountain and proposal of a novel family name, Baekduiaceae fam. nov.</title>
        <authorList>
            <person name="An D.S."/>
            <person name="Siddiqi M.Z."/>
            <person name="Kim K.H."/>
            <person name="Yu H.S."/>
            <person name="Im W.T."/>
        </authorList>
    </citation>
    <scope>NUCLEOTIDE SEQUENCE [LARGE SCALE GENOMIC DNA]</scope>
    <source>
        <strain evidence="3 4">BR7-21</strain>
    </source>
</reference>
<gene>
    <name evidence="3" type="ORF">FSW04_15055</name>
</gene>
<dbReference type="InterPro" id="IPR010982">
    <property type="entry name" value="Lambda_DNA-bd_dom_sf"/>
</dbReference>
<sequence length="192" mass="20097">MNDATLDIVARNVRSARVAAGWSLDVLARRANVSKGALVALEGARGNPNLATLVGLADALGRSVSSLMEDAHPGPAPVVVDAGDIAPLWTGPSGGTARLLLTNPRPAPVEVWRWRLYPGERHDSHAHPPGVTETLTVVRGQMLLTLADTACPLHAGQTTAFASDVPHSYQGAGRGPCELIMTVHLTPEHHGA</sequence>
<dbReference type="EMBL" id="CP042430">
    <property type="protein sequence ID" value="QEC48760.1"/>
    <property type="molecule type" value="Genomic_DNA"/>
</dbReference>
<dbReference type="Gene3D" id="2.60.120.10">
    <property type="entry name" value="Jelly Rolls"/>
    <property type="match status" value="1"/>
</dbReference>
<feature type="domain" description="HTH cro/C1-type" evidence="2">
    <location>
        <begin position="13"/>
        <end position="67"/>
    </location>
</feature>
<dbReference type="GO" id="GO:0003677">
    <property type="term" value="F:DNA binding"/>
    <property type="evidence" value="ECO:0007669"/>
    <property type="project" value="UniProtKB-KW"/>
</dbReference>
<dbReference type="SUPFAM" id="SSF47413">
    <property type="entry name" value="lambda repressor-like DNA-binding domains"/>
    <property type="match status" value="1"/>
</dbReference>
<evidence type="ECO:0000313" key="3">
    <source>
        <dbReference type="EMBL" id="QEC48760.1"/>
    </source>
</evidence>
<name>A0A5B8U6Y7_9ACTN</name>
<dbReference type="GO" id="GO:0005829">
    <property type="term" value="C:cytosol"/>
    <property type="evidence" value="ECO:0007669"/>
    <property type="project" value="TreeGrafter"/>
</dbReference>
<keyword evidence="1" id="KW-0238">DNA-binding</keyword>
<dbReference type="Pfam" id="PF07883">
    <property type="entry name" value="Cupin_2"/>
    <property type="match status" value="1"/>
</dbReference>
<evidence type="ECO:0000259" key="2">
    <source>
        <dbReference type="PROSITE" id="PS50943"/>
    </source>
</evidence>
<dbReference type="InterPro" id="IPR050807">
    <property type="entry name" value="TransReg_Diox_bact_type"/>
</dbReference>